<accession>A0A327WY77</accession>
<organism evidence="1 2">
    <name type="scientific">Larkinella arboricola</name>
    <dbReference type="NCBI Taxonomy" id="643671"/>
    <lineage>
        <taxon>Bacteria</taxon>
        <taxon>Pseudomonadati</taxon>
        <taxon>Bacteroidota</taxon>
        <taxon>Cytophagia</taxon>
        <taxon>Cytophagales</taxon>
        <taxon>Spirosomataceae</taxon>
        <taxon>Larkinella</taxon>
    </lineage>
</organism>
<protein>
    <submittedName>
        <fullName evidence="1">Uncharacterized protein YjlB</fullName>
    </submittedName>
</protein>
<reference evidence="1 2" key="1">
    <citation type="submission" date="2018-06" db="EMBL/GenBank/DDBJ databases">
        <title>Genomic Encyclopedia of Archaeal and Bacterial Type Strains, Phase II (KMG-II): from individual species to whole genera.</title>
        <authorList>
            <person name="Goeker M."/>
        </authorList>
    </citation>
    <scope>NUCLEOTIDE SEQUENCE [LARGE SCALE GENOMIC DNA]</scope>
    <source>
        <strain evidence="1 2">DSM 21851</strain>
    </source>
</reference>
<dbReference type="InterPro" id="IPR047121">
    <property type="entry name" value="YjiB-like"/>
</dbReference>
<dbReference type="PANTHER" id="PTHR36448">
    <property type="entry name" value="BLR7373 PROTEIN"/>
    <property type="match status" value="1"/>
</dbReference>
<comment type="caution">
    <text evidence="1">The sequence shown here is derived from an EMBL/GenBank/DDBJ whole genome shotgun (WGS) entry which is preliminary data.</text>
</comment>
<evidence type="ECO:0000313" key="2">
    <source>
        <dbReference type="Proteomes" id="UP000248790"/>
    </source>
</evidence>
<dbReference type="RefSeq" id="WP_111629038.1">
    <property type="nucleotide sequence ID" value="NZ_QLMC01000003.1"/>
</dbReference>
<dbReference type="Proteomes" id="UP000248790">
    <property type="component" value="Unassembled WGS sequence"/>
</dbReference>
<dbReference type="InterPro" id="IPR014710">
    <property type="entry name" value="RmlC-like_jellyroll"/>
</dbReference>
<dbReference type="Gene3D" id="2.60.120.10">
    <property type="entry name" value="Jelly Rolls"/>
    <property type="match status" value="1"/>
</dbReference>
<dbReference type="OrthoDB" id="9791759at2"/>
<dbReference type="SUPFAM" id="SSF51182">
    <property type="entry name" value="RmlC-like cupins"/>
    <property type="match status" value="1"/>
</dbReference>
<dbReference type="EMBL" id="QLMC01000003">
    <property type="protein sequence ID" value="RAJ98103.1"/>
    <property type="molecule type" value="Genomic_DNA"/>
</dbReference>
<dbReference type="InterPro" id="IPR014500">
    <property type="entry name" value="UCP019307_cupin"/>
</dbReference>
<dbReference type="AlphaFoldDB" id="A0A327WY77"/>
<keyword evidence="2" id="KW-1185">Reference proteome</keyword>
<sequence>MNRSEFLVIGGSMLFVTRTTMAQPTTEPETHLFKDDGTIPNSKYPLLIYHNAFSETGPAGASWLEERFSKNNWTNSWRNGVFPYHHYHSLSHEVLGVYSGSALLHLGGEQGQKIRVQTGDILVIPAGIGHKRLEASSDFGVVGAYPDGRDYDVLRGEPGERPQADQNIAAVPLPKTDPLLGREGGLTRIWK</sequence>
<gene>
    <name evidence="1" type="ORF">LX87_03011</name>
</gene>
<dbReference type="CDD" id="cd02219">
    <property type="entry name" value="cupin_YjlB-like"/>
    <property type="match status" value="1"/>
</dbReference>
<name>A0A327WY77_LARAB</name>
<evidence type="ECO:0000313" key="1">
    <source>
        <dbReference type="EMBL" id="RAJ98103.1"/>
    </source>
</evidence>
<dbReference type="InterPro" id="IPR011051">
    <property type="entry name" value="RmlC_Cupin_sf"/>
</dbReference>
<dbReference type="PIRSF" id="PIRSF019307">
    <property type="entry name" value="UCP019307"/>
    <property type="match status" value="1"/>
</dbReference>
<proteinExistence type="predicted"/>
<dbReference type="PANTHER" id="PTHR36448:SF2">
    <property type="entry name" value="CUPIN TYPE-1 DOMAIN-CONTAINING PROTEIN"/>
    <property type="match status" value="1"/>
</dbReference>